<protein>
    <submittedName>
        <fullName evidence="1">Uncharacterized protein</fullName>
    </submittedName>
</protein>
<dbReference type="EMBL" id="MN740809">
    <property type="protein sequence ID" value="QHU12716.1"/>
    <property type="molecule type" value="Genomic_DNA"/>
</dbReference>
<organism evidence="1">
    <name type="scientific">viral metagenome</name>
    <dbReference type="NCBI Taxonomy" id="1070528"/>
    <lineage>
        <taxon>unclassified sequences</taxon>
        <taxon>metagenomes</taxon>
        <taxon>organismal metagenomes</taxon>
    </lineage>
</organism>
<dbReference type="AlphaFoldDB" id="A0A6C0K6L1"/>
<sequence>MKSIGALTVGVVVLTAMLVGWATVTSYRENDMFQDKDNFKRGSKLPVIWIYLNNSDVNSRSWYDFMGRSSRVMNLPFLNMCYETIVNHTKANFRVEVIGGLSDLAERLGGWDALPEPMRNPDTFIRAPELNWIRAAVLAKFGGLWISPSTLWIRKLKPLPTNKVVFFGMNTEETYGTKSSPPAFDVIWSPKPEHDVWVEWEQVARERLNFRTGGSEFRNDEIADFENALKKFPDKIQVIRLPEISRKGANRRRIELEDLITTTGSTHASFDIPKDALYLPIPLEELMQREKFGWFLRMSEDQIMSSDMVISHLFRKGNV</sequence>
<accession>A0A6C0K6L1</accession>
<evidence type="ECO:0000313" key="1">
    <source>
        <dbReference type="EMBL" id="QHU12716.1"/>
    </source>
</evidence>
<reference evidence="1" key="1">
    <citation type="journal article" date="2020" name="Nature">
        <title>Giant virus diversity and host interactions through global metagenomics.</title>
        <authorList>
            <person name="Schulz F."/>
            <person name="Roux S."/>
            <person name="Paez-Espino D."/>
            <person name="Jungbluth S."/>
            <person name="Walsh D.A."/>
            <person name="Denef V.J."/>
            <person name="McMahon K.D."/>
            <person name="Konstantinidis K.T."/>
            <person name="Eloe-Fadrosh E.A."/>
            <person name="Kyrpides N.C."/>
            <person name="Woyke T."/>
        </authorList>
    </citation>
    <scope>NUCLEOTIDE SEQUENCE</scope>
    <source>
        <strain evidence="1">GVMAG-S-1101172-89</strain>
    </source>
</reference>
<proteinExistence type="predicted"/>
<name>A0A6C0K6L1_9ZZZZ</name>